<accession>A0ABN8DFN9</accession>
<evidence type="ECO:0000256" key="10">
    <source>
        <dbReference type="ARBA" id="ARBA00022692"/>
    </source>
</evidence>
<dbReference type="NCBIfam" id="TIGR00317">
    <property type="entry name" value="cobS"/>
    <property type="match status" value="1"/>
</dbReference>
<evidence type="ECO:0000256" key="13">
    <source>
        <dbReference type="ARBA" id="ARBA00023136"/>
    </source>
</evidence>
<proteinExistence type="inferred from homology"/>
<feature type="transmembrane region" description="Helical" evidence="19">
    <location>
        <begin position="66"/>
        <end position="84"/>
    </location>
</feature>
<dbReference type="HAMAP" id="MF_00719">
    <property type="entry name" value="CobS"/>
    <property type="match status" value="1"/>
</dbReference>
<dbReference type="Pfam" id="PF02654">
    <property type="entry name" value="CobS"/>
    <property type="match status" value="1"/>
</dbReference>
<comment type="catalytic activity">
    <reaction evidence="18 19">
        <text>alpha-ribazole 5'-phosphate + adenosylcob(III)inamide-GDP = adenosylcob(III)alamin 5'-phosphate + GMP + H(+)</text>
        <dbReference type="Rhea" id="RHEA:23560"/>
        <dbReference type="ChEBI" id="CHEBI:15378"/>
        <dbReference type="ChEBI" id="CHEBI:57918"/>
        <dbReference type="ChEBI" id="CHEBI:58115"/>
        <dbReference type="ChEBI" id="CHEBI:60487"/>
        <dbReference type="ChEBI" id="CHEBI:60493"/>
        <dbReference type="EC" id="2.7.8.26"/>
    </reaction>
</comment>
<keyword evidence="8 19" id="KW-0169">Cobalamin biosynthesis</keyword>
<keyword evidence="10 19" id="KW-0812">Transmembrane</keyword>
<keyword evidence="12 19" id="KW-1133">Transmembrane helix</keyword>
<keyword evidence="7 19" id="KW-1003">Cell membrane</keyword>
<dbReference type="EC" id="2.7.8.26" evidence="5 19"/>
<evidence type="ECO:0000256" key="9">
    <source>
        <dbReference type="ARBA" id="ARBA00022679"/>
    </source>
</evidence>
<evidence type="ECO:0000256" key="17">
    <source>
        <dbReference type="ARBA" id="ARBA00048623"/>
    </source>
</evidence>
<comment type="pathway">
    <text evidence="3 19">Cofactor biosynthesis; adenosylcobalamin biosynthesis; adenosylcobalamin from cob(II)yrinate a,c-diamide: step 7/7.</text>
</comment>
<dbReference type="NCBIfam" id="NF001277">
    <property type="entry name" value="PRK00235.1-3"/>
    <property type="match status" value="1"/>
</dbReference>
<evidence type="ECO:0000256" key="11">
    <source>
        <dbReference type="ARBA" id="ARBA00022842"/>
    </source>
</evidence>
<comment type="subcellular location">
    <subcellularLocation>
        <location evidence="2 19">Cell membrane</location>
        <topology evidence="2 19">Multi-pass membrane protein</topology>
    </subcellularLocation>
</comment>
<comment type="function">
    <text evidence="14 19">Joins adenosylcobinamide-GDP and alpha-ribazole to generate adenosylcobalamin (Ado-cobalamin). Also synthesizes adenosylcobalamin 5'-phosphate from adenosylcobinamide-GDP and alpha-ribazole 5'-phosphate.</text>
</comment>
<sequence length="261" mass="28416">MSQWCRYQVQLFCLAVSFFSRLPIPSSTPYSPERMNRAGRYFALVGTLLGLLCGLVFHLVEYALPSSVAVIVTMAFSLLLTGAFHEDGLADMADGIGGGMTVERRLAIMKDSRLGTYGTVTLVLALMMKFSLLDELSNHTALLAIFVLAYTYSRAVAASLISAMPYVSDLDTSKSKPLASTQTQQELAFLVFCGVLSSLIFGLTVALLLAVVAVLFRYLFIKWLTARLGGFTGDCLGAAQQIMELLIYLVLLVYWSNGGGR</sequence>
<evidence type="ECO:0000256" key="6">
    <source>
        <dbReference type="ARBA" id="ARBA00015850"/>
    </source>
</evidence>
<evidence type="ECO:0000313" key="21">
    <source>
        <dbReference type="Proteomes" id="UP000838160"/>
    </source>
</evidence>
<keyword evidence="11 19" id="KW-0460">Magnesium</keyword>
<evidence type="ECO:0000256" key="1">
    <source>
        <dbReference type="ARBA" id="ARBA00001946"/>
    </source>
</evidence>
<evidence type="ECO:0000256" key="12">
    <source>
        <dbReference type="ARBA" id="ARBA00022989"/>
    </source>
</evidence>
<comment type="catalytic activity">
    <reaction evidence="17 19">
        <text>alpha-ribazole + adenosylcob(III)inamide-GDP = adenosylcob(III)alamin + GMP + H(+)</text>
        <dbReference type="Rhea" id="RHEA:16049"/>
        <dbReference type="ChEBI" id="CHEBI:10329"/>
        <dbReference type="ChEBI" id="CHEBI:15378"/>
        <dbReference type="ChEBI" id="CHEBI:18408"/>
        <dbReference type="ChEBI" id="CHEBI:58115"/>
        <dbReference type="ChEBI" id="CHEBI:60487"/>
        <dbReference type="EC" id="2.7.8.26"/>
    </reaction>
</comment>
<evidence type="ECO:0000313" key="20">
    <source>
        <dbReference type="EMBL" id="CAH0526121.1"/>
    </source>
</evidence>
<dbReference type="PANTHER" id="PTHR34148">
    <property type="entry name" value="ADENOSYLCOBINAMIDE-GDP RIBAZOLETRANSFERASE"/>
    <property type="match status" value="1"/>
</dbReference>
<evidence type="ECO:0000256" key="16">
    <source>
        <dbReference type="ARBA" id="ARBA00032853"/>
    </source>
</evidence>
<keyword evidence="9 19" id="KW-0808">Transferase</keyword>
<evidence type="ECO:0000256" key="8">
    <source>
        <dbReference type="ARBA" id="ARBA00022573"/>
    </source>
</evidence>
<feature type="transmembrane region" description="Helical" evidence="19">
    <location>
        <begin position="41"/>
        <end position="60"/>
    </location>
</feature>
<evidence type="ECO:0000256" key="19">
    <source>
        <dbReference type="HAMAP-Rule" id="MF_00719"/>
    </source>
</evidence>
<evidence type="ECO:0000256" key="4">
    <source>
        <dbReference type="ARBA" id="ARBA00010561"/>
    </source>
</evidence>
<feature type="transmembrane region" description="Helical" evidence="19">
    <location>
        <begin position="114"/>
        <end position="133"/>
    </location>
</feature>
<dbReference type="Proteomes" id="UP000838160">
    <property type="component" value="Unassembled WGS sequence"/>
</dbReference>
<evidence type="ECO:0000256" key="5">
    <source>
        <dbReference type="ARBA" id="ARBA00013200"/>
    </source>
</evidence>
<dbReference type="RefSeq" id="WP_237484535.1">
    <property type="nucleotide sequence ID" value="NZ_CAKLCM010000002.1"/>
</dbReference>
<keyword evidence="13 19" id="KW-0472">Membrane</keyword>
<dbReference type="EMBL" id="CAKLCM010000002">
    <property type="protein sequence ID" value="CAH0526121.1"/>
    <property type="molecule type" value="Genomic_DNA"/>
</dbReference>
<evidence type="ECO:0000256" key="7">
    <source>
        <dbReference type="ARBA" id="ARBA00022475"/>
    </source>
</evidence>
<dbReference type="InterPro" id="IPR003805">
    <property type="entry name" value="CobS"/>
</dbReference>
<reference evidence="20" key="1">
    <citation type="submission" date="2021-12" db="EMBL/GenBank/DDBJ databases">
        <authorList>
            <person name="Rodrigo-Torres L."/>
            <person name="Arahal R. D."/>
            <person name="Lucena T."/>
        </authorList>
    </citation>
    <scope>NUCLEOTIDE SEQUENCE</scope>
    <source>
        <strain evidence="20">CECT 8226</strain>
    </source>
</reference>
<gene>
    <name evidence="19 20" type="primary">cobS</name>
    <name evidence="20" type="ORF">VHP8226_01595</name>
</gene>
<feature type="transmembrane region" description="Helical" evidence="19">
    <location>
        <begin position="236"/>
        <end position="255"/>
    </location>
</feature>
<comment type="caution">
    <text evidence="20">The sequence shown here is derived from an EMBL/GenBank/DDBJ whole genome shotgun (WGS) entry which is preliminary data.</text>
</comment>
<name>A0ABN8DFN9_9VIBR</name>
<evidence type="ECO:0000256" key="14">
    <source>
        <dbReference type="ARBA" id="ARBA00025228"/>
    </source>
</evidence>
<protein>
    <recommendedName>
        <fullName evidence="6 19">Adenosylcobinamide-GDP ribazoletransferase</fullName>
        <ecNumber evidence="5 19">2.7.8.26</ecNumber>
    </recommendedName>
    <alternativeName>
        <fullName evidence="16 19">Cobalamin synthase</fullName>
    </alternativeName>
    <alternativeName>
        <fullName evidence="15 19">Cobalamin-5'-phosphate synthase</fullName>
    </alternativeName>
</protein>
<keyword evidence="21" id="KW-1185">Reference proteome</keyword>
<comment type="cofactor">
    <cofactor evidence="1 19">
        <name>Mg(2+)</name>
        <dbReference type="ChEBI" id="CHEBI:18420"/>
    </cofactor>
</comment>
<dbReference type="GO" id="GO:0051073">
    <property type="term" value="F:adenosylcobinamide-GDP ribazoletransferase activity"/>
    <property type="evidence" value="ECO:0007669"/>
    <property type="project" value="UniProtKB-EC"/>
</dbReference>
<feature type="transmembrane region" description="Helical" evidence="19">
    <location>
        <begin position="187"/>
        <end position="216"/>
    </location>
</feature>
<comment type="similarity">
    <text evidence="4 19">Belongs to the CobS family.</text>
</comment>
<evidence type="ECO:0000256" key="3">
    <source>
        <dbReference type="ARBA" id="ARBA00004663"/>
    </source>
</evidence>
<organism evidence="20 21">
    <name type="scientific">Vibrio hippocampi</name>
    <dbReference type="NCBI Taxonomy" id="654686"/>
    <lineage>
        <taxon>Bacteria</taxon>
        <taxon>Pseudomonadati</taxon>
        <taxon>Pseudomonadota</taxon>
        <taxon>Gammaproteobacteria</taxon>
        <taxon>Vibrionales</taxon>
        <taxon>Vibrionaceae</taxon>
        <taxon>Vibrio</taxon>
    </lineage>
</organism>
<evidence type="ECO:0000256" key="18">
    <source>
        <dbReference type="ARBA" id="ARBA00049504"/>
    </source>
</evidence>
<evidence type="ECO:0000256" key="15">
    <source>
        <dbReference type="ARBA" id="ARBA00032605"/>
    </source>
</evidence>
<dbReference type="PANTHER" id="PTHR34148:SF1">
    <property type="entry name" value="ADENOSYLCOBINAMIDE-GDP RIBAZOLETRANSFERASE"/>
    <property type="match status" value="1"/>
</dbReference>
<evidence type="ECO:0000256" key="2">
    <source>
        <dbReference type="ARBA" id="ARBA00004651"/>
    </source>
</evidence>
<feature type="transmembrane region" description="Helical" evidence="19">
    <location>
        <begin position="139"/>
        <end position="167"/>
    </location>
</feature>